<evidence type="ECO:0000313" key="2">
    <source>
        <dbReference type="EMBL" id="KAJ8891481.1"/>
    </source>
</evidence>
<name>A0ABQ9I4C6_9NEOP</name>
<accession>A0ABQ9I4C6</accession>
<dbReference type="InterPro" id="IPR013786">
    <property type="entry name" value="AcylCoA_DH/ox_N"/>
</dbReference>
<dbReference type="InterPro" id="IPR037069">
    <property type="entry name" value="AcylCoA_DH/ox_N_sf"/>
</dbReference>
<keyword evidence="3" id="KW-1185">Reference proteome</keyword>
<dbReference type="EMBL" id="JARBHB010000002">
    <property type="protein sequence ID" value="KAJ8891481.1"/>
    <property type="molecule type" value="Genomic_DNA"/>
</dbReference>
<evidence type="ECO:0000259" key="1">
    <source>
        <dbReference type="Pfam" id="PF02771"/>
    </source>
</evidence>
<evidence type="ECO:0000313" key="3">
    <source>
        <dbReference type="Proteomes" id="UP001159363"/>
    </source>
</evidence>
<feature type="domain" description="Acyl-CoA dehydrogenase/oxidase N-terminal" evidence="1">
    <location>
        <begin position="1"/>
        <end position="38"/>
    </location>
</feature>
<dbReference type="Gene3D" id="1.10.540.10">
    <property type="entry name" value="Acyl-CoA dehydrogenase/oxidase, N-terminal domain"/>
    <property type="match status" value="1"/>
</dbReference>
<comment type="caution">
    <text evidence="2">The sequence shown here is derived from an EMBL/GenBank/DDBJ whole genome shotgun (WGS) entry which is preliminary data.</text>
</comment>
<organism evidence="2 3">
    <name type="scientific">Dryococelus australis</name>
    <dbReference type="NCBI Taxonomy" id="614101"/>
    <lineage>
        <taxon>Eukaryota</taxon>
        <taxon>Metazoa</taxon>
        <taxon>Ecdysozoa</taxon>
        <taxon>Arthropoda</taxon>
        <taxon>Hexapoda</taxon>
        <taxon>Insecta</taxon>
        <taxon>Pterygota</taxon>
        <taxon>Neoptera</taxon>
        <taxon>Polyneoptera</taxon>
        <taxon>Phasmatodea</taxon>
        <taxon>Verophasmatodea</taxon>
        <taxon>Anareolatae</taxon>
        <taxon>Phasmatidae</taxon>
        <taxon>Eurycanthinae</taxon>
        <taxon>Dryococelus</taxon>
    </lineage>
</organism>
<dbReference type="Proteomes" id="UP001159363">
    <property type="component" value="Chromosome 2"/>
</dbReference>
<gene>
    <name evidence="2" type="ORF">PR048_004009</name>
</gene>
<sequence length="117" mass="13029">MLRKTCRDFAEAELKPMAAQFDKEHLYPEKQACKIKEMYAGFGEAQRTMEGPTCWDKSEGSGSYQRTEFFGYLRTLCISPVNLALLHECPEPSIINAIGAIADVNFVTDSSPKSAEA</sequence>
<reference evidence="2 3" key="1">
    <citation type="submission" date="2023-02" db="EMBL/GenBank/DDBJ databases">
        <title>LHISI_Scaffold_Assembly.</title>
        <authorList>
            <person name="Stuart O.P."/>
            <person name="Cleave R."/>
            <person name="Magrath M.J.L."/>
            <person name="Mikheyev A.S."/>
        </authorList>
    </citation>
    <scope>NUCLEOTIDE SEQUENCE [LARGE SCALE GENOMIC DNA]</scope>
    <source>
        <strain evidence="2">Daus_M_001</strain>
        <tissue evidence="2">Leg muscle</tissue>
    </source>
</reference>
<proteinExistence type="predicted"/>
<protein>
    <recommendedName>
        <fullName evidence="1">Acyl-CoA dehydrogenase/oxidase N-terminal domain-containing protein</fullName>
    </recommendedName>
</protein>
<dbReference type="Pfam" id="PF02771">
    <property type="entry name" value="Acyl-CoA_dh_N"/>
    <property type="match status" value="1"/>
</dbReference>